<dbReference type="PATRIC" id="fig|1316930.3.peg.232"/>
<accession>A0A059Y819</accession>
<sequence>MGKQLSVNEWKYLFEKYEKHRSWELSKKCFLNEMMKIKNVKHISNDQWRILVDKYERYNLGMNIESMSGRSPKNTKAQAG</sequence>
<dbReference type="RefSeq" id="WP_013954659.1">
    <property type="nucleotide sequence ID" value="NZ_CP005933.1"/>
</dbReference>
<protein>
    <submittedName>
        <fullName evidence="1">Uncharacterized protein</fullName>
    </submittedName>
</protein>
<evidence type="ECO:0000313" key="2">
    <source>
        <dbReference type="Proteomes" id="UP000027182"/>
    </source>
</evidence>
<name>A0A059Y819_MYCBV</name>
<dbReference type="AlphaFoldDB" id="A0A059Y819"/>
<dbReference type="HOGENOM" id="CLU_194527_0_0_14"/>
<evidence type="ECO:0000313" key="1">
    <source>
        <dbReference type="EMBL" id="AIA33811.1"/>
    </source>
</evidence>
<dbReference type="Proteomes" id="UP000027182">
    <property type="component" value="Chromosome"/>
</dbReference>
<proteinExistence type="predicted"/>
<dbReference type="KEGG" id="mbq:K668_01115"/>
<gene>
    <name evidence="1" type="ORF">K668_01115</name>
</gene>
<dbReference type="GeneID" id="93530650"/>
<dbReference type="EMBL" id="CP005933">
    <property type="protein sequence ID" value="AIA33811.1"/>
    <property type="molecule type" value="Genomic_DNA"/>
</dbReference>
<organism evidence="1 2">
    <name type="scientific">Mycoplasmopsis bovis CQ-W70</name>
    <dbReference type="NCBI Taxonomy" id="1316930"/>
    <lineage>
        <taxon>Bacteria</taxon>
        <taxon>Bacillati</taxon>
        <taxon>Mycoplasmatota</taxon>
        <taxon>Mycoplasmoidales</taxon>
        <taxon>Metamycoplasmataceae</taxon>
        <taxon>Mycoplasmopsis</taxon>
    </lineage>
</organism>
<reference evidence="1 2" key="1">
    <citation type="submission" date="2013-04" db="EMBL/GenBank/DDBJ databases">
        <authorList>
            <person name="Lin L."/>
            <person name="Zeng Z."/>
            <person name="Xie J."/>
            <person name="Luo L."/>
            <person name="Yang Z."/>
            <person name="Liang W."/>
            <person name="Lin H."/>
            <person name="Dong C."/>
            <person name="Sun Y."/>
        </authorList>
    </citation>
    <scope>NUCLEOTIDE SEQUENCE [LARGE SCALE GENOMIC DNA]</scope>
    <source>
        <strain evidence="1 2">CQ-W70</strain>
    </source>
</reference>